<protein>
    <submittedName>
        <fullName evidence="2">Uncharacterized protein</fullName>
    </submittedName>
</protein>
<evidence type="ECO:0000313" key="2">
    <source>
        <dbReference type="EMBL" id="VUZ41057.1"/>
    </source>
</evidence>
<keyword evidence="1" id="KW-0472">Membrane</keyword>
<organism evidence="2 3">
    <name type="scientific">Hymenolepis diminuta</name>
    <name type="common">Rat tapeworm</name>
    <dbReference type="NCBI Taxonomy" id="6216"/>
    <lineage>
        <taxon>Eukaryota</taxon>
        <taxon>Metazoa</taxon>
        <taxon>Spiralia</taxon>
        <taxon>Lophotrochozoa</taxon>
        <taxon>Platyhelminthes</taxon>
        <taxon>Cestoda</taxon>
        <taxon>Eucestoda</taxon>
        <taxon>Cyclophyllidea</taxon>
        <taxon>Hymenolepididae</taxon>
        <taxon>Hymenolepis</taxon>
    </lineage>
</organism>
<dbReference type="EMBL" id="CABIJS010000044">
    <property type="protein sequence ID" value="VUZ41057.1"/>
    <property type="molecule type" value="Genomic_DNA"/>
</dbReference>
<feature type="non-terminal residue" evidence="2">
    <location>
        <position position="97"/>
    </location>
</feature>
<gene>
    <name evidence="2" type="ORF">WMSIL1_LOCUS1772</name>
</gene>
<feature type="transmembrane region" description="Helical" evidence="1">
    <location>
        <begin position="74"/>
        <end position="96"/>
    </location>
</feature>
<accession>A0A564Y1F8</accession>
<keyword evidence="3" id="KW-1185">Reference proteome</keyword>
<sequence length="97" mass="11501">MLEVHCDYRRGIFRNITAALLCLMPEENQHLKLHRFKKCVVSPLLIFKHHGQGGANFNPHFRYNFTFQERNLRILYSCHLAPVIIEAIYLYILVVFV</sequence>
<proteinExistence type="predicted"/>
<dbReference type="AlphaFoldDB" id="A0A564Y1F8"/>
<name>A0A564Y1F8_HYMDI</name>
<reference evidence="2 3" key="1">
    <citation type="submission" date="2019-07" db="EMBL/GenBank/DDBJ databases">
        <authorList>
            <person name="Jastrzebski P J."/>
            <person name="Paukszto L."/>
            <person name="Jastrzebski P J."/>
        </authorList>
    </citation>
    <scope>NUCLEOTIDE SEQUENCE [LARGE SCALE GENOMIC DNA]</scope>
    <source>
        <strain evidence="2 3">WMS-il1</strain>
    </source>
</reference>
<evidence type="ECO:0000256" key="1">
    <source>
        <dbReference type="SAM" id="Phobius"/>
    </source>
</evidence>
<keyword evidence="1" id="KW-0812">Transmembrane</keyword>
<dbReference type="Proteomes" id="UP000321570">
    <property type="component" value="Unassembled WGS sequence"/>
</dbReference>
<evidence type="ECO:0000313" key="3">
    <source>
        <dbReference type="Proteomes" id="UP000321570"/>
    </source>
</evidence>
<keyword evidence="1" id="KW-1133">Transmembrane helix</keyword>